<dbReference type="EMBL" id="BX842651">
    <property type="protein sequence ID" value="CAE79824.1"/>
    <property type="molecule type" value="Genomic_DNA"/>
</dbReference>
<dbReference type="KEGG" id="bba:Bd1974"/>
<name>Q6MLN3_BDEBA</name>
<evidence type="ECO:0000313" key="1">
    <source>
        <dbReference type="EMBL" id="CAE79824.1"/>
    </source>
</evidence>
<accession>Q6MLN3</accession>
<keyword evidence="2" id="KW-1185">Reference proteome</keyword>
<dbReference type="AlphaFoldDB" id="Q6MLN3"/>
<proteinExistence type="predicted"/>
<gene>
    <name evidence="1" type="ordered locus">Bd1974</name>
</gene>
<protein>
    <submittedName>
        <fullName evidence="1">Uncharacterized protein</fullName>
    </submittedName>
</protein>
<organism evidence="1 2">
    <name type="scientific">Bdellovibrio bacteriovorus (strain ATCC 15356 / DSM 50701 / NCIMB 9529 / HD100)</name>
    <dbReference type="NCBI Taxonomy" id="264462"/>
    <lineage>
        <taxon>Bacteria</taxon>
        <taxon>Pseudomonadati</taxon>
        <taxon>Bdellovibrionota</taxon>
        <taxon>Bdellovibrionia</taxon>
        <taxon>Bdellovibrionales</taxon>
        <taxon>Pseudobdellovibrionaceae</taxon>
        <taxon>Bdellovibrio</taxon>
    </lineage>
</organism>
<evidence type="ECO:0000313" key="2">
    <source>
        <dbReference type="Proteomes" id="UP000008080"/>
    </source>
</evidence>
<dbReference type="STRING" id="264462.Bd1974"/>
<reference evidence="1 2" key="1">
    <citation type="journal article" date="2004" name="Science">
        <title>A predator unmasked: life cycle of Bdellovibrio bacteriovorus from a genomic perspective.</title>
        <authorList>
            <person name="Rendulic S."/>
            <person name="Jagtap P."/>
            <person name="Rosinus A."/>
            <person name="Eppinger M."/>
            <person name="Baar C."/>
            <person name="Lanz C."/>
            <person name="Keller H."/>
            <person name="Lambert C."/>
            <person name="Evans K.J."/>
            <person name="Goesmann A."/>
            <person name="Meyer F."/>
            <person name="Sockett R.E."/>
            <person name="Schuster S.C."/>
        </authorList>
    </citation>
    <scope>NUCLEOTIDE SEQUENCE [LARGE SCALE GENOMIC DNA]</scope>
    <source>
        <strain evidence="2">ATCC 15356 / DSM 50701 / NCIMB 9529 / HD100</strain>
    </source>
</reference>
<dbReference type="HOGENOM" id="CLU_3372303_0_0_7"/>
<dbReference type="Proteomes" id="UP000008080">
    <property type="component" value="Chromosome"/>
</dbReference>
<sequence>MLKRVQNRFKSVLKLFVKTGVTVTFLADLFKTLE</sequence>